<organism evidence="1 2">
    <name type="scientific">Trichoplax adhaerens</name>
    <name type="common">Trichoplax reptans</name>
    <dbReference type="NCBI Taxonomy" id="10228"/>
    <lineage>
        <taxon>Eukaryota</taxon>
        <taxon>Metazoa</taxon>
        <taxon>Placozoa</taxon>
        <taxon>Uniplacotomia</taxon>
        <taxon>Trichoplacea</taxon>
        <taxon>Trichoplacidae</taxon>
        <taxon>Trichoplax</taxon>
    </lineage>
</organism>
<dbReference type="PANTHER" id="PTHR12890:SF0">
    <property type="entry name" value="PROTEIN-L-HISTIDINE N-PROS-METHYLTRANSFERASE"/>
    <property type="match status" value="1"/>
</dbReference>
<dbReference type="eggNOG" id="KOG3987">
    <property type="taxonomic scope" value="Eukaryota"/>
</dbReference>
<dbReference type="Proteomes" id="UP000009022">
    <property type="component" value="Unassembled WGS sequence"/>
</dbReference>
<dbReference type="CDD" id="cd02440">
    <property type="entry name" value="AdoMet_MTases"/>
    <property type="match status" value="1"/>
</dbReference>
<evidence type="ECO:0000313" key="2">
    <source>
        <dbReference type="Proteomes" id="UP000009022"/>
    </source>
</evidence>
<keyword evidence="2" id="KW-1185">Reference proteome</keyword>
<dbReference type="InterPro" id="IPR007884">
    <property type="entry name" value="METL9"/>
</dbReference>
<evidence type="ECO:0000313" key="1">
    <source>
        <dbReference type="EMBL" id="EDV25508.1"/>
    </source>
</evidence>
<dbReference type="PhylomeDB" id="B3RVI8"/>
<dbReference type="GO" id="GO:0106370">
    <property type="term" value="F:protein-L-histidine N-pros-methyltransferase activity"/>
    <property type="evidence" value="ECO:0007669"/>
    <property type="project" value="InterPro"/>
</dbReference>
<dbReference type="KEGG" id="tad:TRIADDRAFT_55668"/>
<dbReference type="GeneID" id="6753249"/>
<accession>B3RVI8</accession>
<dbReference type="Pfam" id="PF05219">
    <property type="entry name" value="DREV"/>
    <property type="match status" value="1"/>
</dbReference>
<sequence length="302" mass="34396">MDYLSRNIRNPWARQAYMHIMDDDQDKNSDPDHWYDIDLEKIDYNLRHLCVKSTMDQETRQFIDSCCDASILKNIFDSISSTFLHALFSQTTTNGLLGRGSMHIFGRQQFLTLVGKSGDWRIPTMLDLGAGDGNITSVMAEFVEKVSVTEVSKSMRWRLNRRGYQCVDAFTWPELYPGKFDLISCLNVLDRTDRPLTLLSNIKKCLKPGNGICIIAVVVPVSCYVESGWFGSNTPSEELNVSDDNFEECVNSLIQNVFNPAGFTVVNFTRLPYLCQGDLYENYYVLNDSIFVLKSSIPVTHI</sequence>
<dbReference type="Gene3D" id="3.40.50.150">
    <property type="entry name" value="Vaccinia Virus protein VP39"/>
    <property type="match status" value="1"/>
</dbReference>
<dbReference type="HOGENOM" id="CLU_056100_0_0_1"/>
<dbReference type="OrthoDB" id="199041at2759"/>
<dbReference type="CTD" id="6753249"/>
<dbReference type="STRING" id="10228.B3RVI8"/>
<gene>
    <name evidence="1" type="ORF">TRIADDRAFT_55668</name>
</gene>
<evidence type="ECO:0008006" key="3">
    <source>
        <dbReference type="Google" id="ProtNLM"/>
    </source>
</evidence>
<protein>
    <recommendedName>
        <fullName evidence="3">Methyltransferase-like protein 9</fullName>
    </recommendedName>
</protein>
<dbReference type="AlphaFoldDB" id="B3RVI8"/>
<dbReference type="EMBL" id="DS985244">
    <property type="protein sequence ID" value="EDV25508.1"/>
    <property type="molecule type" value="Genomic_DNA"/>
</dbReference>
<dbReference type="RefSeq" id="XP_002111541.1">
    <property type="nucleotide sequence ID" value="XM_002111505.1"/>
</dbReference>
<dbReference type="InParanoid" id="B3RVI8"/>
<dbReference type="InterPro" id="IPR029063">
    <property type="entry name" value="SAM-dependent_MTases_sf"/>
</dbReference>
<reference evidence="1 2" key="1">
    <citation type="journal article" date="2008" name="Nature">
        <title>The Trichoplax genome and the nature of placozoans.</title>
        <authorList>
            <person name="Srivastava M."/>
            <person name="Begovic E."/>
            <person name="Chapman J."/>
            <person name="Putnam N.H."/>
            <person name="Hellsten U."/>
            <person name="Kawashima T."/>
            <person name="Kuo A."/>
            <person name="Mitros T."/>
            <person name="Salamov A."/>
            <person name="Carpenter M.L."/>
            <person name="Signorovitch A.Y."/>
            <person name="Moreno M.A."/>
            <person name="Kamm K."/>
            <person name="Grimwood J."/>
            <person name="Schmutz J."/>
            <person name="Shapiro H."/>
            <person name="Grigoriev I.V."/>
            <person name="Buss L.W."/>
            <person name="Schierwater B."/>
            <person name="Dellaporta S.L."/>
            <person name="Rokhsar D.S."/>
        </authorList>
    </citation>
    <scope>NUCLEOTIDE SEQUENCE [LARGE SCALE GENOMIC DNA]</scope>
    <source>
        <strain evidence="1 2">Grell-BS-1999</strain>
    </source>
</reference>
<dbReference type="PANTHER" id="PTHR12890">
    <property type="entry name" value="DREV PROTEIN"/>
    <property type="match status" value="1"/>
</dbReference>
<proteinExistence type="predicted"/>
<dbReference type="FunCoup" id="B3RVI8">
    <property type="interactions" value="1652"/>
</dbReference>
<dbReference type="SUPFAM" id="SSF53335">
    <property type="entry name" value="S-adenosyl-L-methionine-dependent methyltransferases"/>
    <property type="match status" value="1"/>
</dbReference>
<dbReference type="OMA" id="PYMHYVE"/>
<name>B3RVI8_TRIAD</name>